<comment type="catalytic activity">
    <reaction evidence="42">
        <text>(2E)-tetradecenoyl-[ACP] + NADPH + H(+) = tetradecanoyl-[ACP] + NADP(+)</text>
        <dbReference type="Rhea" id="RHEA:41896"/>
        <dbReference type="Rhea" id="RHEA-COMP:9647"/>
        <dbReference type="Rhea" id="RHEA-COMP:9648"/>
        <dbReference type="ChEBI" id="CHEBI:15378"/>
        <dbReference type="ChEBI" id="CHEBI:57783"/>
        <dbReference type="ChEBI" id="CHEBI:58349"/>
        <dbReference type="ChEBI" id="CHEBI:78475"/>
        <dbReference type="ChEBI" id="CHEBI:78477"/>
    </reaction>
    <physiologicalReaction direction="left-to-right" evidence="42">
        <dbReference type="Rhea" id="RHEA:41897"/>
    </physiologicalReaction>
</comment>
<dbReference type="SUPFAM" id="SSF50129">
    <property type="entry name" value="GroES-like"/>
    <property type="match status" value="1"/>
</dbReference>
<comment type="catalytic activity">
    <reaction evidence="34">
        <text>a fatty acyl-[ACP] + malonyl-[ACP] + H(+) = a 3-oxoacyl-[ACP] + holo-[ACP] + CO2</text>
        <dbReference type="Rhea" id="RHEA:22836"/>
        <dbReference type="Rhea" id="RHEA-COMP:9623"/>
        <dbReference type="Rhea" id="RHEA-COMP:9685"/>
        <dbReference type="Rhea" id="RHEA-COMP:9916"/>
        <dbReference type="Rhea" id="RHEA-COMP:14125"/>
        <dbReference type="ChEBI" id="CHEBI:15378"/>
        <dbReference type="ChEBI" id="CHEBI:16526"/>
        <dbReference type="ChEBI" id="CHEBI:64479"/>
        <dbReference type="ChEBI" id="CHEBI:78449"/>
        <dbReference type="ChEBI" id="CHEBI:78776"/>
        <dbReference type="ChEBI" id="CHEBI:138651"/>
        <dbReference type="EC" id="2.3.1.41"/>
    </reaction>
    <physiologicalReaction direction="left-to-right" evidence="34">
        <dbReference type="Rhea" id="RHEA:22837"/>
    </physiologicalReaction>
</comment>
<dbReference type="Pfam" id="PF02801">
    <property type="entry name" value="Ketoacyl-synt_C"/>
    <property type="match status" value="1"/>
</dbReference>
<evidence type="ECO:0000256" key="41">
    <source>
        <dbReference type="ARBA" id="ARBA00049109"/>
    </source>
</evidence>
<evidence type="ECO:0000256" key="5">
    <source>
        <dbReference type="ARBA" id="ARBA00022799"/>
    </source>
</evidence>
<evidence type="ECO:0000256" key="3">
    <source>
        <dbReference type="ARBA" id="ARBA00022553"/>
    </source>
</evidence>
<dbReference type="InterPro" id="IPR020843">
    <property type="entry name" value="ER"/>
</dbReference>
<dbReference type="SMART" id="SM00829">
    <property type="entry name" value="PKS_ER"/>
    <property type="match status" value="1"/>
</dbReference>
<evidence type="ECO:0000256" key="2">
    <source>
        <dbReference type="ARBA" id="ARBA00022450"/>
    </source>
</evidence>
<comment type="catalytic activity">
    <reaction evidence="10">
        <text>(3R)-hydroxydodecanoyl-[ACP] = (2E)-dodecenoyl-[ACP] + H2O</text>
        <dbReference type="Rhea" id="RHEA:41876"/>
        <dbReference type="Rhea" id="RHEA-COMP:9642"/>
        <dbReference type="Rhea" id="RHEA-COMP:9643"/>
        <dbReference type="ChEBI" id="CHEBI:15377"/>
        <dbReference type="ChEBI" id="CHEBI:78470"/>
        <dbReference type="ChEBI" id="CHEBI:78472"/>
    </reaction>
    <physiologicalReaction direction="left-to-right" evidence="10">
        <dbReference type="Rhea" id="RHEA:41877"/>
    </physiologicalReaction>
</comment>
<dbReference type="Gene3D" id="3.90.180.10">
    <property type="entry name" value="Medium-chain alcohol dehydrogenases, catalytic domain"/>
    <property type="match status" value="1"/>
</dbReference>
<sequence>MSGFFPLSANNDEFEYNLENKIEMVSHGPKLHPELPLGLGSLKDRTRFDSGFFGIPPNHVRCKNPIIRMLLEKCYECILDAGLHPSDLAGTRTGVFIGAGFTESELHWYHSEQVPGGNVILGNQKSQQANKLSYLLRLQGPSFTVDTACSSSATAVDVAYRAIRTGQCDAALVGGTNLLLTDGLTLQFSRLGVLSMEGRCRPFDADGTGYVRSETIGMLLIQKARDAHRIYATVVHAKSNCDGYKEEGITYPSGCDQKQLFKEMYLESGIAPSAVSFIEAHGTGTPVGDPEEMNAIDQTFTAGRTSPLLIGSVKSSVGHAEVASCLCSIAKVILGFEKNKILPNINYVRPRPSLQGIFAGRIKVVVENTAFPQQNNIVGLNSFGFGGANVHMILKQGEKVRVGRRQPLDALPRLVCVSGRTEAAVHCLLDDVAQRFDEEHIALVHNVFRKPINNHIWRGYVIVSQAGVTQKSTKERITAKTKLRVLFGGIWRTPAIALGTLLDLPALSHFKSRLLNLSRQKHLELTAIGAAVLRNALIQMAYAELLKVLQIDIDRVRGHSLGKFCSAYYDNSLTLEDYLECMCVIANEMDACGMSKEPNNLKTADLASASKNRLQSEFARILARESHQVNGFGSHQVPLKSAEYFAAALSEPLSGQRPSNPKNWVTLEIGQSTSTDDSHDRVLDLYGQDDLLGVLDVIGRLFEWGQNPQIQLLYPRVQFPVSRGTPGISSKIKWKHDKQQVLITFGCALKLKNASQIPINIQNVEWMGLDGHVPPRFVCPGRNLFPATGYLFTAWLLLSNYHALEVNQTKVIFENCKFLRACTINKSGELKLEITMQTHSGKFEITESNVPVATGYCRMDKSDSTESNQPLLGADWSGTLKTKDIYKELRLRGYGYKQADTRMLYVPTGIRKLRIDPEIVLQEVQARKQDGLDTVIPITSNPKTGMMQCAGIELAGLSASSIPRKKITALPVLEKYVFVPNHCKLTRNEAIRVFMQIVVEETQTVKVTAVELIDDANQEDSAPLGPLLKATLEDLPLIRADITLLSAQPIETDLEVESKSLAEMTEKTVVVASKLLSRALILQQSIRAANERGYLISREPISAQPPVASLPSIDVISALQTEDETLVLLRRKPSQSRARTFVNVSMQSRPIRWLAELKKAIKTNQDVVLWCQHEPLNGILGKLANGDSIRLNPRLQVCAPEFAPDLPFYQQQLDKDVAMSIYKNGAWGTYRHLLLGDLKPVQKEHCYANSTVRGDLSSIKWIEGPLTRNVEPKAQEKLVEVYYSSLNFRDVMLASGRINVDVLTKDRRKQDCVQGLEYAGKTLSGKKVMGMLAQGTLSTLVEADPCLSWDVPQGWSLREAATVPVVYATCLYALEVVGKLRSSDTVLIHSGTGGIGQAAINLCLAKGCTIFTTVGTREKREYCCDPSKSYVICGGLGGFGLELADWLVLRGAQNLVLTSRKGITTGYQQQRTTLWQSYGCNVKISTQDITVPSGCEALLGEANALAPVKAVFNLAVVLQDATLPNQTEQSFEVSLGPKADATRFLDKATRRLCPELSDFVVFSSVSCGRGNGGQTNYGMSNSVMERVCERRRHDGYPAVAIEWGAIGDVGLVAEMFEEQVQLEIGGTLQQSIASCFQVLDRLLRQTEAAVVSSIVVAEKKASTGSSSILDVVAGIIGITDLKSVSLQSTLAELGMDSMNGVEMKQTLEREYGIVFSPAQLRGVTLARILELHQSGNGAELEQSKEFDLKDFMMYLLTESDLRDSSIAKLPSLGAANGCQRLSKLIAFPGIEGQCELLKALTQKLEVDAIGLSYTSGLQADNIPETAARIIPFVRDLLEPNEPFHLVAHSMGCCAALQVASDLEHLGLVGTISFIDGSPAFIKELSAKMSGADWESVVLCSALSLHVNEAQVVEFAQELSKISSSSKRLELYLSKFQYDDKITKSLVLNGTNMVLNLMKACTSYHPTIGKLKSKARLFKPTMVSISFEAEDYELGQYFEQPVEVLVLEGDHRTILNNDELAESIMSSCRAANGFVEE</sequence>
<comment type="catalytic activity">
    <reaction evidence="26">
        <text>(2E)-hexadecenoyl-[ACP] + NADPH + H(+) = hexadecanoyl-[ACP] + NADP(+)</text>
        <dbReference type="Rhea" id="RHEA:41912"/>
        <dbReference type="Rhea" id="RHEA-COMP:9651"/>
        <dbReference type="Rhea" id="RHEA-COMP:9652"/>
        <dbReference type="ChEBI" id="CHEBI:15378"/>
        <dbReference type="ChEBI" id="CHEBI:57783"/>
        <dbReference type="ChEBI" id="CHEBI:58349"/>
        <dbReference type="ChEBI" id="CHEBI:78481"/>
        <dbReference type="ChEBI" id="CHEBI:78483"/>
    </reaction>
    <physiologicalReaction direction="left-to-right" evidence="26">
        <dbReference type="Rhea" id="RHEA:41913"/>
    </physiologicalReaction>
</comment>
<dbReference type="Gene3D" id="3.30.70.3290">
    <property type="match status" value="2"/>
</dbReference>
<comment type="catalytic activity">
    <reaction evidence="17">
        <text>(3R)-hydroxybutanoyl-[ACP] = (2E)-butenoyl-[ACP] + H2O</text>
        <dbReference type="Rhea" id="RHEA:41808"/>
        <dbReference type="Rhea" id="RHEA-COMP:9626"/>
        <dbReference type="Rhea" id="RHEA-COMP:9627"/>
        <dbReference type="ChEBI" id="CHEBI:15377"/>
        <dbReference type="ChEBI" id="CHEBI:78451"/>
        <dbReference type="ChEBI" id="CHEBI:78453"/>
    </reaction>
    <physiologicalReaction direction="left-to-right" evidence="17">
        <dbReference type="Rhea" id="RHEA:41809"/>
    </physiologicalReaction>
</comment>
<reference evidence="49" key="1">
    <citation type="journal article" date="2013" name="Genome Biol.">
        <title>Draft genome of the mountain pine beetle, Dendroctonus ponderosae Hopkins, a major forest pest.</title>
        <authorList>
            <person name="Keeling C.I."/>
            <person name="Yuen M.M."/>
            <person name="Liao N.Y."/>
            <person name="Docking T.R."/>
            <person name="Chan S.K."/>
            <person name="Taylor G.A."/>
            <person name="Palmquist D.L."/>
            <person name="Jackman S.D."/>
            <person name="Nguyen A."/>
            <person name="Li M."/>
            <person name="Henderson H."/>
            <person name="Janes J.K."/>
            <person name="Zhao Y."/>
            <person name="Pandoh P."/>
            <person name="Moore R."/>
            <person name="Sperling F.A."/>
            <person name="Huber D.P."/>
            <person name="Birol I."/>
            <person name="Jones S.J."/>
            <person name="Bohlmann J."/>
        </authorList>
    </citation>
    <scope>NUCLEOTIDE SEQUENCE</scope>
</reference>
<evidence type="ECO:0000256" key="33">
    <source>
        <dbReference type="ARBA" id="ARBA00048420"/>
    </source>
</evidence>
<protein>
    <submittedName>
        <fullName evidence="49">Uncharacterized protein</fullName>
    </submittedName>
</protein>
<evidence type="ECO:0000256" key="36">
    <source>
        <dbReference type="ARBA" id="ARBA00048650"/>
    </source>
</evidence>
<dbReference type="PANTHER" id="PTHR43775:SF23">
    <property type="entry name" value="FATTY ACID SYNTHASE 3"/>
    <property type="match status" value="1"/>
</dbReference>
<comment type="pathway">
    <text evidence="1">Lipid metabolism.</text>
</comment>
<evidence type="ECO:0000256" key="22">
    <source>
        <dbReference type="ARBA" id="ARBA00047440"/>
    </source>
</evidence>
<dbReference type="PROSITE" id="PS50075">
    <property type="entry name" value="CARRIER"/>
    <property type="match status" value="1"/>
</dbReference>
<comment type="catalytic activity">
    <reaction evidence="46">
        <text>butanoyl-[ACP] + malonyl-[ACP] + H(+) = 3-oxohexanoyl-[ACP] + holo-[ACP] + CO2</text>
        <dbReference type="Rhea" id="RHEA:41820"/>
        <dbReference type="Rhea" id="RHEA-COMP:9623"/>
        <dbReference type="Rhea" id="RHEA-COMP:9628"/>
        <dbReference type="Rhea" id="RHEA-COMP:9629"/>
        <dbReference type="Rhea" id="RHEA-COMP:9685"/>
        <dbReference type="ChEBI" id="CHEBI:15378"/>
        <dbReference type="ChEBI" id="CHEBI:16526"/>
        <dbReference type="ChEBI" id="CHEBI:64479"/>
        <dbReference type="ChEBI" id="CHEBI:78449"/>
        <dbReference type="ChEBI" id="CHEBI:78454"/>
        <dbReference type="ChEBI" id="CHEBI:78456"/>
    </reaction>
    <physiologicalReaction direction="left-to-right" evidence="46">
        <dbReference type="Rhea" id="RHEA:41821"/>
    </physiologicalReaction>
</comment>
<comment type="catalytic activity">
    <reaction evidence="39">
        <text>3-oxotetradecanoyl-[ACP] + NADPH + H(+) = (3R)-hydroxytetradecanoyl-[ACP] + NADP(+)</text>
        <dbReference type="Rhea" id="RHEA:41888"/>
        <dbReference type="Rhea" id="RHEA-COMP:9645"/>
        <dbReference type="Rhea" id="RHEA-COMP:9646"/>
        <dbReference type="ChEBI" id="CHEBI:15378"/>
        <dbReference type="ChEBI" id="CHEBI:57783"/>
        <dbReference type="ChEBI" id="CHEBI:58349"/>
        <dbReference type="ChEBI" id="CHEBI:78473"/>
        <dbReference type="ChEBI" id="CHEBI:78474"/>
    </reaction>
    <physiologicalReaction direction="left-to-right" evidence="39">
        <dbReference type="Rhea" id="RHEA:41889"/>
    </physiologicalReaction>
</comment>
<evidence type="ECO:0000256" key="11">
    <source>
        <dbReference type="ARBA" id="ARBA00023373"/>
    </source>
</evidence>
<dbReference type="GO" id="GO:0004312">
    <property type="term" value="F:fatty acid synthase activity"/>
    <property type="evidence" value="ECO:0007669"/>
    <property type="project" value="TreeGrafter"/>
</dbReference>
<dbReference type="InterPro" id="IPR016039">
    <property type="entry name" value="Thiolase-like"/>
</dbReference>
<evidence type="ECO:0000256" key="28">
    <source>
        <dbReference type="ARBA" id="ARBA00047953"/>
    </source>
</evidence>
<dbReference type="Pfam" id="PF00550">
    <property type="entry name" value="PP-binding"/>
    <property type="match status" value="1"/>
</dbReference>
<comment type="catalytic activity">
    <reaction evidence="32">
        <text>tetradecanoyl-[ACP] + H2O = tetradecanoate + holo-[ACP] + H(+)</text>
        <dbReference type="Rhea" id="RHEA:30123"/>
        <dbReference type="Rhea" id="RHEA-COMP:9648"/>
        <dbReference type="Rhea" id="RHEA-COMP:9685"/>
        <dbReference type="ChEBI" id="CHEBI:15377"/>
        <dbReference type="ChEBI" id="CHEBI:15378"/>
        <dbReference type="ChEBI" id="CHEBI:30807"/>
        <dbReference type="ChEBI" id="CHEBI:64479"/>
        <dbReference type="ChEBI" id="CHEBI:78477"/>
        <dbReference type="EC" id="3.1.2.14"/>
    </reaction>
    <physiologicalReaction direction="left-to-right" evidence="32">
        <dbReference type="Rhea" id="RHEA:30124"/>
    </physiologicalReaction>
</comment>
<evidence type="ECO:0000256" key="38">
    <source>
        <dbReference type="ARBA" id="ARBA00048704"/>
    </source>
</evidence>
<dbReference type="InterPro" id="IPR014031">
    <property type="entry name" value="Ketoacyl_synth_C"/>
</dbReference>
<dbReference type="InterPro" id="IPR032821">
    <property type="entry name" value="PKS_assoc"/>
</dbReference>
<dbReference type="CDD" id="cd00833">
    <property type="entry name" value="PKS"/>
    <property type="match status" value="1"/>
</dbReference>
<dbReference type="SMART" id="SM00823">
    <property type="entry name" value="PKS_PP"/>
    <property type="match status" value="1"/>
</dbReference>
<dbReference type="Pfam" id="PF00975">
    <property type="entry name" value="Thioesterase"/>
    <property type="match status" value="1"/>
</dbReference>
<dbReference type="PROSITE" id="PS52004">
    <property type="entry name" value="KS3_2"/>
    <property type="match status" value="1"/>
</dbReference>
<keyword evidence="7" id="KW-0007">Acetylation</keyword>
<dbReference type="Pfam" id="PF00109">
    <property type="entry name" value="ketoacyl-synt"/>
    <property type="match status" value="1"/>
</dbReference>
<evidence type="ECO:0000256" key="31">
    <source>
        <dbReference type="ARBA" id="ARBA00048281"/>
    </source>
</evidence>
<dbReference type="EMBL" id="KB741216">
    <property type="protein sequence ID" value="ENN72558.1"/>
    <property type="molecule type" value="Genomic_DNA"/>
</dbReference>
<dbReference type="InterPro" id="IPR036291">
    <property type="entry name" value="NAD(P)-bd_dom_sf"/>
</dbReference>
<dbReference type="GO" id="GO:0141148">
    <property type="term" value="F:enoyl-[acyl-carrier-protein] reductase (NADPH) activity"/>
    <property type="evidence" value="ECO:0007669"/>
    <property type="project" value="UniProtKB-EC"/>
</dbReference>
<evidence type="ECO:0000256" key="37">
    <source>
        <dbReference type="ARBA" id="ARBA00048691"/>
    </source>
</evidence>
<comment type="catalytic activity">
    <reaction evidence="45">
        <text>3-oxooctanoyl-[ACP] + NADPH + H(+) = (3R)-hydroxyoctanoyl-[ACP] + NADP(+)</text>
        <dbReference type="Rhea" id="RHEA:41840"/>
        <dbReference type="Rhea" id="RHEA-COMP:9633"/>
        <dbReference type="Rhea" id="RHEA-COMP:9634"/>
        <dbReference type="ChEBI" id="CHEBI:15378"/>
        <dbReference type="ChEBI" id="CHEBI:57783"/>
        <dbReference type="ChEBI" id="CHEBI:58349"/>
        <dbReference type="ChEBI" id="CHEBI:78460"/>
        <dbReference type="ChEBI" id="CHEBI:78461"/>
    </reaction>
    <physiologicalReaction direction="left-to-right" evidence="45">
        <dbReference type="Rhea" id="RHEA:41841"/>
    </physiologicalReaction>
</comment>
<dbReference type="PROSITE" id="PS00606">
    <property type="entry name" value="KS3_1"/>
    <property type="match status" value="1"/>
</dbReference>
<comment type="catalytic activity">
    <reaction evidence="44">
        <text>3-oxohexadecanoyl-[ACP] + NADPH + H(+) = (3R)-hydroxyhexadecanoyl-[ACP] + NADP(+)</text>
        <dbReference type="Rhea" id="RHEA:41904"/>
        <dbReference type="Rhea" id="RHEA-COMP:9649"/>
        <dbReference type="Rhea" id="RHEA-COMP:9650"/>
        <dbReference type="ChEBI" id="CHEBI:15378"/>
        <dbReference type="ChEBI" id="CHEBI:57783"/>
        <dbReference type="ChEBI" id="CHEBI:58349"/>
        <dbReference type="ChEBI" id="CHEBI:78478"/>
        <dbReference type="ChEBI" id="CHEBI:78480"/>
    </reaction>
    <physiologicalReaction direction="left-to-right" evidence="44">
        <dbReference type="Rhea" id="RHEA:41905"/>
    </physiologicalReaction>
</comment>
<keyword evidence="6" id="KW-0663">Pyridoxal phosphate</keyword>
<accession>N6T4L8</accession>
<evidence type="ECO:0000256" key="7">
    <source>
        <dbReference type="ARBA" id="ARBA00022990"/>
    </source>
</evidence>
<dbReference type="OrthoDB" id="329835at2759"/>
<dbReference type="Gene3D" id="3.40.47.10">
    <property type="match status" value="1"/>
</dbReference>
<comment type="catalytic activity">
    <reaction evidence="24">
        <text>(2E)-butenoyl-[ACP] + NADPH + H(+) = butanoyl-[ACP] + NADP(+)</text>
        <dbReference type="Rhea" id="RHEA:41812"/>
        <dbReference type="Rhea" id="RHEA-COMP:9627"/>
        <dbReference type="Rhea" id="RHEA-COMP:9628"/>
        <dbReference type="ChEBI" id="CHEBI:15378"/>
        <dbReference type="ChEBI" id="CHEBI:57783"/>
        <dbReference type="ChEBI" id="CHEBI:58349"/>
        <dbReference type="ChEBI" id="CHEBI:78453"/>
        <dbReference type="ChEBI" id="CHEBI:78454"/>
    </reaction>
    <physiologicalReaction direction="left-to-right" evidence="24">
        <dbReference type="Rhea" id="RHEA:41813"/>
    </physiologicalReaction>
</comment>
<evidence type="ECO:0000256" key="34">
    <source>
        <dbReference type="ARBA" id="ARBA00048506"/>
    </source>
</evidence>
<evidence type="ECO:0000256" key="47">
    <source>
        <dbReference type="ARBA" id="ARBA00049521"/>
    </source>
</evidence>
<dbReference type="Pfam" id="PF21149">
    <property type="entry name" value="FAS_pseudo-KR"/>
    <property type="match status" value="1"/>
</dbReference>
<comment type="catalytic activity">
    <reaction evidence="20">
        <text>hexanoyl-[ACP] + malonyl-[ACP] + H(+) = 3-oxooctanoyl-[ACP] + holo-[ACP] + CO2</text>
        <dbReference type="Rhea" id="RHEA:41836"/>
        <dbReference type="Rhea" id="RHEA-COMP:9623"/>
        <dbReference type="Rhea" id="RHEA-COMP:9632"/>
        <dbReference type="Rhea" id="RHEA-COMP:9633"/>
        <dbReference type="Rhea" id="RHEA-COMP:9685"/>
        <dbReference type="ChEBI" id="CHEBI:15378"/>
        <dbReference type="ChEBI" id="CHEBI:16526"/>
        <dbReference type="ChEBI" id="CHEBI:64479"/>
        <dbReference type="ChEBI" id="CHEBI:78449"/>
        <dbReference type="ChEBI" id="CHEBI:78459"/>
        <dbReference type="ChEBI" id="CHEBI:78460"/>
    </reaction>
    <physiologicalReaction direction="left-to-right" evidence="20">
        <dbReference type="Rhea" id="RHEA:41837"/>
    </physiologicalReaction>
</comment>
<dbReference type="SUPFAM" id="SSF51735">
    <property type="entry name" value="NAD(P)-binding Rossmann-fold domains"/>
    <property type="match status" value="2"/>
</dbReference>
<dbReference type="GO" id="GO:0004313">
    <property type="term" value="F:[acyl-carrier-protein] S-acetyltransferase activity"/>
    <property type="evidence" value="ECO:0007669"/>
    <property type="project" value="UniProtKB-EC"/>
</dbReference>
<comment type="catalytic activity">
    <reaction evidence="11">
        <text>(3R)-hydroxyhexanoyl-[ACP] = (2E)-hexenoyl-[ACP] + H2O</text>
        <dbReference type="Rhea" id="RHEA:41828"/>
        <dbReference type="Rhea" id="RHEA-COMP:9630"/>
        <dbReference type="Rhea" id="RHEA-COMP:9631"/>
        <dbReference type="ChEBI" id="CHEBI:15377"/>
        <dbReference type="ChEBI" id="CHEBI:78457"/>
        <dbReference type="ChEBI" id="CHEBI:78458"/>
    </reaction>
    <physiologicalReaction direction="left-to-right" evidence="11">
        <dbReference type="Rhea" id="RHEA:41829"/>
    </physiologicalReaction>
</comment>
<evidence type="ECO:0000256" key="4">
    <source>
        <dbReference type="ARBA" id="ARBA00022679"/>
    </source>
</evidence>
<evidence type="ECO:0000256" key="15">
    <source>
        <dbReference type="ARBA" id="ARBA00023399"/>
    </source>
</evidence>
<dbReference type="InterPro" id="IPR018201">
    <property type="entry name" value="Ketoacyl_synth_AS"/>
</dbReference>
<comment type="catalytic activity">
    <reaction evidence="13">
        <text>a (3R)-hydroxyacyl-[ACP] = a (2E)-enoyl-[ACP] + H2O</text>
        <dbReference type="Rhea" id="RHEA:13097"/>
        <dbReference type="Rhea" id="RHEA-COMP:9925"/>
        <dbReference type="Rhea" id="RHEA-COMP:9945"/>
        <dbReference type="ChEBI" id="CHEBI:15377"/>
        <dbReference type="ChEBI" id="CHEBI:78784"/>
        <dbReference type="ChEBI" id="CHEBI:78827"/>
        <dbReference type="EC" id="4.2.1.59"/>
    </reaction>
    <physiologicalReaction direction="left-to-right" evidence="13">
        <dbReference type="Rhea" id="RHEA:13098"/>
    </physiologicalReaction>
</comment>
<evidence type="ECO:0000256" key="30">
    <source>
        <dbReference type="ARBA" id="ARBA00048051"/>
    </source>
</evidence>
<comment type="catalytic activity">
    <reaction evidence="37">
        <text>holo-[ACP] + acetyl-CoA = acetyl-[ACP] + CoA</text>
        <dbReference type="Rhea" id="RHEA:41788"/>
        <dbReference type="Rhea" id="RHEA-COMP:9621"/>
        <dbReference type="Rhea" id="RHEA-COMP:9685"/>
        <dbReference type="ChEBI" id="CHEBI:57287"/>
        <dbReference type="ChEBI" id="CHEBI:57288"/>
        <dbReference type="ChEBI" id="CHEBI:64479"/>
        <dbReference type="ChEBI" id="CHEBI:78446"/>
        <dbReference type="EC" id="2.3.1.38"/>
    </reaction>
    <physiologicalReaction direction="left-to-right" evidence="37">
        <dbReference type="Rhea" id="RHEA:41789"/>
    </physiologicalReaction>
</comment>
<evidence type="ECO:0000256" key="8">
    <source>
        <dbReference type="ARBA" id="ARBA00023268"/>
    </source>
</evidence>
<evidence type="ECO:0000313" key="49">
    <source>
        <dbReference type="EMBL" id="ENN72558.1"/>
    </source>
</evidence>
<evidence type="ECO:0000256" key="6">
    <source>
        <dbReference type="ARBA" id="ARBA00022898"/>
    </source>
</evidence>
<keyword evidence="8" id="KW-0511">Multifunctional enzyme</keyword>
<dbReference type="GO" id="GO:0019171">
    <property type="term" value="F:(3R)-hydroxyacyl-[acyl-carrier-protein] dehydratase activity"/>
    <property type="evidence" value="ECO:0007669"/>
    <property type="project" value="UniProtKB-EC"/>
</dbReference>
<comment type="catalytic activity">
    <reaction evidence="19">
        <text>3-oxooctadecanoyl-[ACP] + NADPH + H(+) = (3R)-hydroxyoctadecanoyl-[ACP] + NADP(+)</text>
        <dbReference type="Rhea" id="RHEA:41920"/>
        <dbReference type="Rhea" id="RHEA-COMP:9653"/>
        <dbReference type="Rhea" id="RHEA-COMP:9654"/>
        <dbReference type="ChEBI" id="CHEBI:15378"/>
        <dbReference type="ChEBI" id="CHEBI:57783"/>
        <dbReference type="ChEBI" id="CHEBI:58349"/>
        <dbReference type="ChEBI" id="CHEBI:78487"/>
        <dbReference type="ChEBI" id="CHEBI:78488"/>
    </reaction>
    <physiologicalReaction direction="left-to-right" evidence="19">
        <dbReference type="Rhea" id="RHEA:41921"/>
    </physiologicalReaction>
</comment>
<dbReference type="InterPro" id="IPR029058">
    <property type="entry name" value="AB_hydrolase_fold"/>
</dbReference>
<comment type="catalytic activity">
    <reaction evidence="43">
        <text>3-oxododecanoyl-[ACP] + NADPH + H(+) = (3R)-hydroxydodecanoyl-[ACP] + NADP(+)</text>
        <dbReference type="Rhea" id="RHEA:41872"/>
        <dbReference type="Rhea" id="RHEA-COMP:9641"/>
        <dbReference type="Rhea" id="RHEA-COMP:9642"/>
        <dbReference type="ChEBI" id="CHEBI:15378"/>
        <dbReference type="ChEBI" id="CHEBI:57783"/>
        <dbReference type="ChEBI" id="CHEBI:58349"/>
        <dbReference type="ChEBI" id="CHEBI:78469"/>
        <dbReference type="ChEBI" id="CHEBI:78470"/>
    </reaction>
    <physiologicalReaction direction="left-to-right" evidence="43">
        <dbReference type="Rhea" id="RHEA:41873"/>
    </physiologicalReaction>
</comment>
<comment type="catalytic activity">
    <reaction evidence="23">
        <text>tetradecanoyl-[ACP] + malonyl-[ACP] + H(+) = 3-oxohexadecanoyl-[ACP] + holo-[ACP] + CO2</text>
        <dbReference type="Rhea" id="RHEA:41900"/>
        <dbReference type="Rhea" id="RHEA-COMP:9623"/>
        <dbReference type="Rhea" id="RHEA-COMP:9648"/>
        <dbReference type="Rhea" id="RHEA-COMP:9649"/>
        <dbReference type="Rhea" id="RHEA-COMP:9685"/>
        <dbReference type="ChEBI" id="CHEBI:15378"/>
        <dbReference type="ChEBI" id="CHEBI:16526"/>
        <dbReference type="ChEBI" id="CHEBI:64479"/>
        <dbReference type="ChEBI" id="CHEBI:78449"/>
        <dbReference type="ChEBI" id="CHEBI:78477"/>
        <dbReference type="ChEBI" id="CHEBI:78478"/>
    </reaction>
    <physiologicalReaction direction="left-to-right" evidence="23">
        <dbReference type="Rhea" id="RHEA:41901"/>
    </physiologicalReaction>
</comment>
<comment type="catalytic activity">
    <reaction evidence="41">
        <text>decanoyl-[ACP] + malonyl-[ACP] + H(+) = 3-oxododecanoyl-[ACP] + holo-[ACP] + CO2</text>
        <dbReference type="Rhea" id="RHEA:41868"/>
        <dbReference type="Rhea" id="RHEA-COMP:9623"/>
        <dbReference type="Rhea" id="RHEA-COMP:9640"/>
        <dbReference type="Rhea" id="RHEA-COMP:9641"/>
        <dbReference type="Rhea" id="RHEA-COMP:9685"/>
        <dbReference type="ChEBI" id="CHEBI:15378"/>
        <dbReference type="ChEBI" id="CHEBI:16526"/>
        <dbReference type="ChEBI" id="CHEBI:64479"/>
        <dbReference type="ChEBI" id="CHEBI:78449"/>
        <dbReference type="ChEBI" id="CHEBI:78468"/>
        <dbReference type="ChEBI" id="CHEBI:78469"/>
    </reaction>
    <physiologicalReaction direction="left-to-right" evidence="41">
        <dbReference type="Rhea" id="RHEA:41869"/>
    </physiologicalReaction>
</comment>
<dbReference type="CDD" id="cd05195">
    <property type="entry name" value="enoyl_red"/>
    <property type="match status" value="1"/>
</dbReference>
<evidence type="ECO:0000256" key="43">
    <source>
        <dbReference type="ARBA" id="ARBA00049263"/>
    </source>
</evidence>
<comment type="catalytic activity">
    <reaction evidence="47">
        <text>(2E)-decenoyl-[ACP] + NADPH + H(+) = decanoyl-[ACP] + NADP(+)</text>
        <dbReference type="Rhea" id="RHEA:41864"/>
        <dbReference type="Rhea" id="RHEA-COMP:9639"/>
        <dbReference type="Rhea" id="RHEA-COMP:9640"/>
        <dbReference type="ChEBI" id="CHEBI:15378"/>
        <dbReference type="ChEBI" id="CHEBI:57783"/>
        <dbReference type="ChEBI" id="CHEBI:58349"/>
        <dbReference type="ChEBI" id="CHEBI:78467"/>
        <dbReference type="ChEBI" id="CHEBI:78468"/>
    </reaction>
    <physiologicalReaction direction="left-to-right" evidence="47">
        <dbReference type="Rhea" id="RHEA:41865"/>
    </physiologicalReaction>
</comment>
<evidence type="ECO:0000256" key="18">
    <source>
        <dbReference type="ARBA" id="ARBA00023442"/>
    </source>
</evidence>
<dbReference type="InterPro" id="IPR020806">
    <property type="entry name" value="PKS_PP-bd"/>
</dbReference>
<dbReference type="Gene3D" id="1.10.1200.10">
    <property type="entry name" value="ACP-like"/>
    <property type="match status" value="1"/>
</dbReference>
<evidence type="ECO:0000256" key="10">
    <source>
        <dbReference type="ARBA" id="ARBA00023351"/>
    </source>
</evidence>
<evidence type="ECO:0000256" key="13">
    <source>
        <dbReference type="ARBA" id="ARBA00023394"/>
    </source>
</evidence>
<name>N6T4L8_DENPD</name>
<comment type="catalytic activity">
    <reaction evidence="27">
        <text>(2E)-hexenoyl-[ACP] + NADPH + H(+) = hexanoyl-[ACP] + NADP(+)</text>
        <dbReference type="Rhea" id="RHEA:41832"/>
        <dbReference type="Rhea" id="RHEA-COMP:9631"/>
        <dbReference type="Rhea" id="RHEA-COMP:9632"/>
        <dbReference type="ChEBI" id="CHEBI:15378"/>
        <dbReference type="ChEBI" id="CHEBI:57783"/>
        <dbReference type="ChEBI" id="CHEBI:58349"/>
        <dbReference type="ChEBI" id="CHEBI:78458"/>
        <dbReference type="ChEBI" id="CHEBI:78459"/>
    </reaction>
    <physiologicalReaction direction="left-to-right" evidence="27">
        <dbReference type="Rhea" id="RHEA:41833"/>
    </physiologicalReaction>
</comment>
<comment type="catalytic activity">
    <reaction evidence="25">
        <text>dodecanoyl-[ACP] + malonyl-[ACP] + H(+) = 3-oxotetradecanoyl-[ACP] + holo-[ACP] + CO2</text>
        <dbReference type="Rhea" id="RHEA:41884"/>
        <dbReference type="Rhea" id="RHEA-COMP:9623"/>
        <dbReference type="Rhea" id="RHEA-COMP:9644"/>
        <dbReference type="Rhea" id="RHEA-COMP:9645"/>
        <dbReference type="Rhea" id="RHEA-COMP:9685"/>
        <dbReference type="ChEBI" id="CHEBI:15378"/>
        <dbReference type="ChEBI" id="CHEBI:16526"/>
        <dbReference type="ChEBI" id="CHEBI:64479"/>
        <dbReference type="ChEBI" id="CHEBI:65264"/>
        <dbReference type="ChEBI" id="CHEBI:78449"/>
        <dbReference type="ChEBI" id="CHEBI:78473"/>
    </reaction>
    <physiologicalReaction direction="left-to-right" evidence="25">
        <dbReference type="Rhea" id="RHEA:41885"/>
    </physiologicalReaction>
</comment>
<evidence type="ECO:0000256" key="48">
    <source>
        <dbReference type="ARBA" id="ARBA00049533"/>
    </source>
</evidence>
<comment type="function">
    <text evidence="18">Fatty acid synthetase is a multifunctional enzyme that catalyzes the de novo biosynthesis of long-chain saturated fatty acids starting from acetyl-CoA and malonyl-CoA in the presence of NADPH. This multifunctional protein contains 7 catalytic activities and a site for the binding of the prosthetic group 4'-phosphopantetheine of the acyl carrier protein ([ACP]) domain.</text>
</comment>
<comment type="catalytic activity">
    <reaction evidence="33">
        <text>(2E)-octenoyl-[ACP] + NADPH + H(+) = octanoyl-[ACP] + NADP(+)</text>
        <dbReference type="Rhea" id="RHEA:41848"/>
        <dbReference type="Rhea" id="RHEA-COMP:9635"/>
        <dbReference type="Rhea" id="RHEA-COMP:9636"/>
        <dbReference type="ChEBI" id="CHEBI:15378"/>
        <dbReference type="ChEBI" id="CHEBI:57783"/>
        <dbReference type="ChEBI" id="CHEBI:58349"/>
        <dbReference type="ChEBI" id="CHEBI:78462"/>
        <dbReference type="ChEBI" id="CHEBI:78463"/>
    </reaction>
    <physiologicalReaction direction="left-to-right" evidence="33">
        <dbReference type="Rhea" id="RHEA:41849"/>
    </physiologicalReaction>
</comment>
<comment type="catalytic activity">
    <reaction evidence="31">
        <text>(2E)-dodecenoyl-[ACP] + NADPH + H(+) = dodecanoyl-[ACP] + NADP(+)</text>
        <dbReference type="Rhea" id="RHEA:41880"/>
        <dbReference type="Rhea" id="RHEA-COMP:9643"/>
        <dbReference type="Rhea" id="RHEA-COMP:9644"/>
        <dbReference type="ChEBI" id="CHEBI:15378"/>
        <dbReference type="ChEBI" id="CHEBI:57783"/>
        <dbReference type="ChEBI" id="CHEBI:58349"/>
        <dbReference type="ChEBI" id="CHEBI:65264"/>
        <dbReference type="ChEBI" id="CHEBI:78472"/>
    </reaction>
    <physiologicalReaction direction="left-to-right" evidence="31">
        <dbReference type="Rhea" id="RHEA:41881"/>
    </physiologicalReaction>
</comment>
<dbReference type="InterPro" id="IPR036736">
    <property type="entry name" value="ACP-like_sf"/>
</dbReference>
<comment type="catalytic activity">
    <reaction evidence="14">
        <text>(3R)-hydroxytetradecanoyl-[ACP] = (2E)-tetradecenoyl-[ACP] + H2O</text>
        <dbReference type="Rhea" id="RHEA:41892"/>
        <dbReference type="Rhea" id="RHEA-COMP:9646"/>
        <dbReference type="Rhea" id="RHEA-COMP:9647"/>
        <dbReference type="ChEBI" id="CHEBI:15377"/>
        <dbReference type="ChEBI" id="CHEBI:78474"/>
        <dbReference type="ChEBI" id="CHEBI:78475"/>
    </reaction>
    <physiologicalReaction direction="left-to-right" evidence="14">
        <dbReference type="Rhea" id="RHEA:41893"/>
    </physiologicalReaction>
</comment>
<evidence type="ECO:0000256" key="1">
    <source>
        <dbReference type="ARBA" id="ARBA00005189"/>
    </source>
</evidence>
<evidence type="ECO:0000256" key="39">
    <source>
        <dbReference type="ARBA" id="ARBA00048935"/>
    </source>
</evidence>
<dbReference type="InterPro" id="IPR049391">
    <property type="entry name" value="FAS_pseudo-KR"/>
</dbReference>
<dbReference type="SUPFAM" id="SSF53901">
    <property type="entry name" value="Thiolase-like"/>
    <property type="match status" value="1"/>
</dbReference>
<dbReference type="Gene3D" id="3.10.129.110">
    <property type="entry name" value="Polyketide synthase dehydratase"/>
    <property type="match status" value="1"/>
</dbReference>
<evidence type="ECO:0000256" key="42">
    <source>
        <dbReference type="ARBA" id="ARBA00049171"/>
    </source>
</evidence>
<evidence type="ECO:0000256" key="20">
    <source>
        <dbReference type="ARBA" id="ARBA00047394"/>
    </source>
</evidence>
<evidence type="ECO:0000256" key="29">
    <source>
        <dbReference type="ARBA" id="ARBA00047961"/>
    </source>
</evidence>
<dbReference type="InterPro" id="IPR014030">
    <property type="entry name" value="Ketoacyl_synth_N"/>
</dbReference>
<evidence type="ECO:0000256" key="45">
    <source>
        <dbReference type="ARBA" id="ARBA00049422"/>
    </source>
</evidence>
<comment type="catalytic activity">
    <reaction evidence="29">
        <text>acetyl-[ACP] + malonyl-[ACP] + H(+) = 3-oxobutanoyl-[ACP] + holo-[ACP] + CO2</text>
        <dbReference type="Rhea" id="RHEA:41800"/>
        <dbReference type="Rhea" id="RHEA-COMP:9621"/>
        <dbReference type="Rhea" id="RHEA-COMP:9623"/>
        <dbReference type="Rhea" id="RHEA-COMP:9625"/>
        <dbReference type="Rhea" id="RHEA-COMP:9685"/>
        <dbReference type="ChEBI" id="CHEBI:15378"/>
        <dbReference type="ChEBI" id="CHEBI:16526"/>
        <dbReference type="ChEBI" id="CHEBI:64479"/>
        <dbReference type="ChEBI" id="CHEBI:78446"/>
        <dbReference type="ChEBI" id="CHEBI:78449"/>
        <dbReference type="ChEBI" id="CHEBI:78450"/>
    </reaction>
    <physiologicalReaction direction="left-to-right" evidence="29">
        <dbReference type="Rhea" id="RHEA:41801"/>
    </physiologicalReaction>
</comment>
<comment type="catalytic activity">
    <reaction evidence="30">
        <text>hexadecanoyl-[ACP] + malonyl-[ACP] + H(+) = 3-oxooctadecanoyl-[ACP] + holo-[ACP] + CO2</text>
        <dbReference type="Rhea" id="RHEA:41916"/>
        <dbReference type="Rhea" id="RHEA-COMP:9623"/>
        <dbReference type="Rhea" id="RHEA-COMP:9652"/>
        <dbReference type="Rhea" id="RHEA-COMP:9653"/>
        <dbReference type="Rhea" id="RHEA-COMP:9685"/>
        <dbReference type="ChEBI" id="CHEBI:15378"/>
        <dbReference type="ChEBI" id="CHEBI:16526"/>
        <dbReference type="ChEBI" id="CHEBI:64479"/>
        <dbReference type="ChEBI" id="CHEBI:78449"/>
        <dbReference type="ChEBI" id="CHEBI:78483"/>
        <dbReference type="ChEBI" id="CHEBI:78487"/>
    </reaction>
    <physiologicalReaction direction="left-to-right" evidence="30">
        <dbReference type="Rhea" id="RHEA:41917"/>
    </physiologicalReaction>
</comment>
<dbReference type="InterPro" id="IPR042104">
    <property type="entry name" value="PKS_dehydratase_sf"/>
</dbReference>
<comment type="catalytic activity">
    <reaction evidence="16">
        <text>(3R)-hydroxyhexadecanoyl-[ACP] = (2E)-hexadecenoyl-[ACP] + H2O</text>
        <dbReference type="Rhea" id="RHEA:41908"/>
        <dbReference type="Rhea" id="RHEA-COMP:9650"/>
        <dbReference type="Rhea" id="RHEA-COMP:9651"/>
        <dbReference type="ChEBI" id="CHEBI:15377"/>
        <dbReference type="ChEBI" id="CHEBI:78480"/>
        <dbReference type="ChEBI" id="CHEBI:78481"/>
    </reaction>
    <physiologicalReaction direction="left-to-right" evidence="16">
        <dbReference type="Rhea" id="RHEA:41909"/>
    </physiologicalReaction>
</comment>
<dbReference type="GO" id="GO:0006633">
    <property type="term" value="P:fatty acid biosynthetic process"/>
    <property type="evidence" value="ECO:0007669"/>
    <property type="project" value="InterPro"/>
</dbReference>
<dbReference type="Gene3D" id="3.40.50.1820">
    <property type="entry name" value="alpha/beta hydrolase"/>
    <property type="match status" value="1"/>
</dbReference>
<dbReference type="InterPro" id="IPR011032">
    <property type="entry name" value="GroES-like_sf"/>
</dbReference>
<organism evidence="49">
    <name type="scientific">Dendroctonus ponderosae</name>
    <name type="common">Mountain pine beetle</name>
    <dbReference type="NCBI Taxonomy" id="77166"/>
    <lineage>
        <taxon>Eukaryota</taxon>
        <taxon>Metazoa</taxon>
        <taxon>Ecdysozoa</taxon>
        <taxon>Arthropoda</taxon>
        <taxon>Hexapoda</taxon>
        <taxon>Insecta</taxon>
        <taxon>Pterygota</taxon>
        <taxon>Neoptera</taxon>
        <taxon>Endopterygota</taxon>
        <taxon>Coleoptera</taxon>
        <taxon>Polyphaga</taxon>
        <taxon>Cucujiformia</taxon>
        <taxon>Curculionidae</taxon>
        <taxon>Scolytinae</taxon>
        <taxon>Dendroctonus</taxon>
    </lineage>
</organism>
<comment type="catalytic activity">
    <reaction evidence="35">
        <text>3-oxohexanoyl-[ACP] + NADPH + H(+) = (3R)-hydroxyhexanoyl-[ACP] + NADP(+)</text>
        <dbReference type="Rhea" id="RHEA:41824"/>
        <dbReference type="Rhea" id="RHEA-COMP:9629"/>
        <dbReference type="Rhea" id="RHEA-COMP:9630"/>
        <dbReference type="ChEBI" id="CHEBI:15378"/>
        <dbReference type="ChEBI" id="CHEBI:57783"/>
        <dbReference type="ChEBI" id="CHEBI:58349"/>
        <dbReference type="ChEBI" id="CHEBI:78456"/>
        <dbReference type="ChEBI" id="CHEBI:78457"/>
    </reaction>
    <physiologicalReaction direction="left-to-right" evidence="35">
        <dbReference type="Rhea" id="RHEA:41825"/>
    </physiologicalReaction>
</comment>
<comment type="catalytic activity">
    <reaction evidence="38">
        <text>hexadecanoyl-[ACP] + H2O = hexadecanoate + holo-[ACP] + H(+)</text>
        <dbReference type="Rhea" id="RHEA:41932"/>
        <dbReference type="Rhea" id="RHEA-COMP:9652"/>
        <dbReference type="Rhea" id="RHEA-COMP:9685"/>
        <dbReference type="ChEBI" id="CHEBI:7896"/>
        <dbReference type="ChEBI" id="CHEBI:15377"/>
        <dbReference type="ChEBI" id="CHEBI:15378"/>
        <dbReference type="ChEBI" id="CHEBI:64479"/>
        <dbReference type="ChEBI" id="CHEBI:78483"/>
        <dbReference type="EC" id="3.1.2.14"/>
    </reaction>
    <physiologicalReaction direction="left-to-right" evidence="38">
        <dbReference type="Rhea" id="RHEA:41933"/>
    </physiologicalReaction>
</comment>
<evidence type="ECO:0000256" key="19">
    <source>
        <dbReference type="ARBA" id="ARBA00047300"/>
    </source>
</evidence>
<dbReference type="GO" id="GO:0016297">
    <property type="term" value="F:fatty acyl-[ACP] hydrolase activity"/>
    <property type="evidence" value="ECO:0007669"/>
    <property type="project" value="UniProtKB-EC"/>
</dbReference>
<dbReference type="InterPro" id="IPR050091">
    <property type="entry name" value="PKS_NRPS_Biosynth_Enz"/>
</dbReference>
<evidence type="ECO:0000256" key="12">
    <source>
        <dbReference type="ARBA" id="ARBA00023388"/>
    </source>
</evidence>
<dbReference type="Pfam" id="PF08659">
    <property type="entry name" value="KR"/>
    <property type="match status" value="1"/>
</dbReference>
<dbReference type="Gene3D" id="3.40.50.720">
    <property type="entry name" value="NAD(P)-binding Rossmann-like Domain"/>
    <property type="match status" value="2"/>
</dbReference>
<dbReference type="OMA" id="CIWITPA"/>
<dbReference type="InterPro" id="IPR020841">
    <property type="entry name" value="PKS_Beta-ketoAc_synthase_dom"/>
</dbReference>
<evidence type="ECO:0000256" key="46">
    <source>
        <dbReference type="ARBA" id="ARBA00049449"/>
    </source>
</evidence>
<dbReference type="InterPro" id="IPR057326">
    <property type="entry name" value="KR_dom"/>
</dbReference>
<keyword evidence="5" id="KW-0702">S-nitrosylation</keyword>
<dbReference type="GO" id="GO:0004315">
    <property type="term" value="F:3-oxoacyl-[acyl-carrier-protein] synthase activity"/>
    <property type="evidence" value="ECO:0007669"/>
    <property type="project" value="UniProtKB-EC"/>
</dbReference>
<evidence type="ECO:0000256" key="21">
    <source>
        <dbReference type="ARBA" id="ARBA00047400"/>
    </source>
</evidence>
<dbReference type="SMART" id="SM00825">
    <property type="entry name" value="PKS_KS"/>
    <property type="match status" value="1"/>
</dbReference>
<dbReference type="PANTHER" id="PTHR43775">
    <property type="entry name" value="FATTY ACID SYNTHASE"/>
    <property type="match status" value="1"/>
</dbReference>
<comment type="catalytic activity">
    <reaction evidence="21">
        <text>a (3R)-hydroxyacyl-[ACP] + NADP(+) = a 3-oxoacyl-[ACP] + NADPH + H(+)</text>
        <dbReference type="Rhea" id="RHEA:17397"/>
        <dbReference type="Rhea" id="RHEA-COMP:9916"/>
        <dbReference type="Rhea" id="RHEA-COMP:9945"/>
        <dbReference type="ChEBI" id="CHEBI:15378"/>
        <dbReference type="ChEBI" id="CHEBI:57783"/>
        <dbReference type="ChEBI" id="CHEBI:58349"/>
        <dbReference type="ChEBI" id="CHEBI:78776"/>
        <dbReference type="ChEBI" id="CHEBI:78827"/>
        <dbReference type="EC" id="1.1.1.100"/>
    </reaction>
    <physiologicalReaction direction="right-to-left" evidence="21">
        <dbReference type="Rhea" id="RHEA:17399"/>
    </physiologicalReaction>
</comment>
<dbReference type="Gene3D" id="3.40.366.10">
    <property type="entry name" value="Malonyl-Coenzyme A Acyl Carrier Protein, domain 2"/>
    <property type="match status" value="1"/>
</dbReference>
<evidence type="ECO:0000256" key="16">
    <source>
        <dbReference type="ARBA" id="ARBA00023401"/>
    </source>
</evidence>
<dbReference type="InterPro" id="IPR001031">
    <property type="entry name" value="Thioesterase"/>
</dbReference>
<gene>
    <name evidence="49" type="ORF">YQE_10898</name>
</gene>
<evidence type="ECO:0000256" key="9">
    <source>
        <dbReference type="ARBA" id="ARBA00023332"/>
    </source>
</evidence>
<evidence type="ECO:0000256" key="27">
    <source>
        <dbReference type="ARBA" id="ARBA00047897"/>
    </source>
</evidence>
<comment type="catalytic activity">
    <reaction evidence="9">
        <text>(3R)-hydroxyoctanoyl-[ACP] = (2E)-octenoyl-[ACP] + H2O</text>
        <dbReference type="Rhea" id="RHEA:41844"/>
        <dbReference type="Rhea" id="RHEA-COMP:9634"/>
        <dbReference type="Rhea" id="RHEA-COMP:9635"/>
        <dbReference type="ChEBI" id="CHEBI:15377"/>
        <dbReference type="ChEBI" id="CHEBI:78461"/>
        <dbReference type="ChEBI" id="CHEBI:78462"/>
    </reaction>
    <physiologicalReaction direction="left-to-right" evidence="9">
        <dbReference type="Rhea" id="RHEA:41845"/>
    </physiologicalReaction>
</comment>
<dbReference type="SUPFAM" id="SSF47336">
    <property type="entry name" value="ACP-like"/>
    <property type="match status" value="1"/>
</dbReference>
<evidence type="ECO:0000256" key="25">
    <source>
        <dbReference type="ARBA" id="ARBA00047578"/>
    </source>
</evidence>
<keyword evidence="3" id="KW-0597">Phosphoprotein</keyword>
<evidence type="ECO:0000256" key="14">
    <source>
        <dbReference type="ARBA" id="ARBA00023398"/>
    </source>
</evidence>
<comment type="catalytic activity">
    <reaction evidence="22">
        <text>3-oxodecanoyl-[ACP] + NADPH + H(+) = (3R)-hydroxydecanoyl-[ACP] + NADP(+)</text>
        <dbReference type="Rhea" id="RHEA:41856"/>
        <dbReference type="Rhea" id="RHEA-COMP:9637"/>
        <dbReference type="Rhea" id="RHEA-COMP:9638"/>
        <dbReference type="ChEBI" id="CHEBI:15378"/>
        <dbReference type="ChEBI" id="CHEBI:57783"/>
        <dbReference type="ChEBI" id="CHEBI:58349"/>
        <dbReference type="ChEBI" id="CHEBI:78464"/>
        <dbReference type="ChEBI" id="CHEBI:78466"/>
    </reaction>
    <physiologicalReaction direction="left-to-right" evidence="22">
        <dbReference type="Rhea" id="RHEA:41857"/>
    </physiologicalReaction>
</comment>
<dbReference type="InterPro" id="IPR013968">
    <property type="entry name" value="PKS_KR"/>
</dbReference>
<dbReference type="InterPro" id="IPR009081">
    <property type="entry name" value="PP-bd_ACP"/>
</dbReference>
<comment type="catalytic activity">
    <reaction evidence="36">
        <text>a 2,3-saturated acyl-[ACP] + NADP(+) = a (2E)-enoyl-[ACP] + NADPH + H(+)</text>
        <dbReference type="Rhea" id="RHEA:22564"/>
        <dbReference type="Rhea" id="RHEA-COMP:9925"/>
        <dbReference type="Rhea" id="RHEA-COMP:9926"/>
        <dbReference type="ChEBI" id="CHEBI:15378"/>
        <dbReference type="ChEBI" id="CHEBI:57783"/>
        <dbReference type="ChEBI" id="CHEBI:58349"/>
        <dbReference type="ChEBI" id="CHEBI:78784"/>
        <dbReference type="ChEBI" id="CHEBI:78785"/>
        <dbReference type="EC" id="1.3.1.39"/>
    </reaction>
    <physiologicalReaction direction="right-to-left" evidence="36">
        <dbReference type="Rhea" id="RHEA:22566"/>
    </physiologicalReaction>
</comment>
<evidence type="ECO:0000256" key="44">
    <source>
        <dbReference type="ARBA" id="ARBA00049414"/>
    </source>
</evidence>
<dbReference type="GO" id="GO:0004316">
    <property type="term" value="F:3-oxoacyl-[acyl-carrier-protein] reductase (NADPH) activity"/>
    <property type="evidence" value="ECO:0007669"/>
    <property type="project" value="UniProtKB-EC"/>
</dbReference>
<comment type="catalytic activity">
    <reaction evidence="28">
        <text>3-oxobutanoyl-[ACP] + NADPH + H(+) = (3R)-hydroxybutanoyl-[ACP] + NADP(+)</text>
        <dbReference type="Rhea" id="RHEA:41804"/>
        <dbReference type="Rhea" id="RHEA-COMP:9625"/>
        <dbReference type="Rhea" id="RHEA-COMP:9626"/>
        <dbReference type="ChEBI" id="CHEBI:15378"/>
        <dbReference type="ChEBI" id="CHEBI:57783"/>
        <dbReference type="ChEBI" id="CHEBI:58349"/>
        <dbReference type="ChEBI" id="CHEBI:78450"/>
        <dbReference type="ChEBI" id="CHEBI:78451"/>
    </reaction>
    <physiologicalReaction direction="left-to-right" evidence="28">
        <dbReference type="Rhea" id="RHEA:41805"/>
    </physiologicalReaction>
</comment>
<comment type="catalytic activity">
    <reaction evidence="15">
        <text>(3R)-hydroxyoctadecanoyl-[ACP] = (2E)-octadecenoyl-[ACP] + H2O</text>
        <dbReference type="Rhea" id="RHEA:41924"/>
        <dbReference type="Rhea" id="RHEA-COMP:9654"/>
        <dbReference type="Rhea" id="RHEA-COMP:9655"/>
        <dbReference type="ChEBI" id="CHEBI:15377"/>
        <dbReference type="ChEBI" id="CHEBI:78488"/>
        <dbReference type="ChEBI" id="CHEBI:78489"/>
    </reaction>
    <physiologicalReaction direction="left-to-right" evidence="15">
        <dbReference type="Rhea" id="RHEA:41925"/>
    </physiologicalReaction>
</comment>
<keyword evidence="4" id="KW-0808">Transferase</keyword>
<evidence type="ECO:0000256" key="26">
    <source>
        <dbReference type="ARBA" id="ARBA00047810"/>
    </source>
</evidence>
<keyword evidence="2" id="KW-0596">Phosphopantetheine</keyword>
<comment type="catalytic activity">
    <reaction evidence="48">
        <text>octanoyl-[ACP] + malonyl-[ACP] + H(+) = 3-oxodecanoyl-[ACP] + holo-[ACP] + CO2</text>
        <dbReference type="Rhea" id="RHEA:41852"/>
        <dbReference type="Rhea" id="RHEA-COMP:9623"/>
        <dbReference type="Rhea" id="RHEA-COMP:9636"/>
        <dbReference type="Rhea" id="RHEA-COMP:9637"/>
        <dbReference type="Rhea" id="RHEA-COMP:9685"/>
        <dbReference type="ChEBI" id="CHEBI:15378"/>
        <dbReference type="ChEBI" id="CHEBI:16526"/>
        <dbReference type="ChEBI" id="CHEBI:64479"/>
        <dbReference type="ChEBI" id="CHEBI:78449"/>
        <dbReference type="ChEBI" id="CHEBI:78463"/>
        <dbReference type="ChEBI" id="CHEBI:78464"/>
    </reaction>
    <physiologicalReaction direction="left-to-right" evidence="48">
        <dbReference type="Rhea" id="RHEA:41853"/>
    </physiologicalReaction>
</comment>
<dbReference type="InterPro" id="IPR016035">
    <property type="entry name" value="Acyl_Trfase/lysoPLipase"/>
</dbReference>
<dbReference type="GO" id="GO:0031177">
    <property type="term" value="F:phosphopantetheine binding"/>
    <property type="evidence" value="ECO:0007669"/>
    <property type="project" value="InterPro"/>
</dbReference>
<evidence type="ECO:0000256" key="23">
    <source>
        <dbReference type="ARBA" id="ARBA00047451"/>
    </source>
</evidence>
<dbReference type="SMART" id="SM00822">
    <property type="entry name" value="PKS_KR"/>
    <property type="match status" value="1"/>
</dbReference>
<evidence type="ECO:0000256" key="35">
    <source>
        <dbReference type="ARBA" id="ARBA00048571"/>
    </source>
</evidence>
<dbReference type="CDD" id="cd08954">
    <property type="entry name" value="KR_1_FAS_SDR_x"/>
    <property type="match status" value="1"/>
</dbReference>
<comment type="catalytic activity">
    <reaction evidence="12">
        <text>(3R)-hydroxydecanoyl-[ACP] = (2E)-decenoyl-[ACP] + H2O</text>
        <dbReference type="Rhea" id="RHEA:41860"/>
        <dbReference type="Rhea" id="RHEA-COMP:9638"/>
        <dbReference type="Rhea" id="RHEA-COMP:9639"/>
        <dbReference type="ChEBI" id="CHEBI:15377"/>
        <dbReference type="ChEBI" id="CHEBI:78466"/>
        <dbReference type="ChEBI" id="CHEBI:78467"/>
    </reaction>
    <physiologicalReaction direction="left-to-right" evidence="12">
        <dbReference type="Rhea" id="RHEA:41861"/>
    </physiologicalReaction>
</comment>
<feature type="non-terminal residue" evidence="49">
    <location>
        <position position="1"/>
    </location>
</feature>
<evidence type="ECO:0000256" key="17">
    <source>
        <dbReference type="ARBA" id="ARBA00023402"/>
    </source>
</evidence>
<dbReference type="HOGENOM" id="CLU_000022_31_7_1"/>
<comment type="catalytic activity">
    <reaction evidence="40">
        <text>(2E)-octadecenoyl-[ACP] + NADPH + H(+) = octadecanoyl-[ACP] + NADP(+)</text>
        <dbReference type="Rhea" id="RHEA:41928"/>
        <dbReference type="Rhea" id="RHEA-COMP:9655"/>
        <dbReference type="Rhea" id="RHEA-COMP:9656"/>
        <dbReference type="ChEBI" id="CHEBI:15378"/>
        <dbReference type="ChEBI" id="CHEBI:57783"/>
        <dbReference type="ChEBI" id="CHEBI:58349"/>
        <dbReference type="ChEBI" id="CHEBI:78489"/>
        <dbReference type="ChEBI" id="CHEBI:78495"/>
    </reaction>
    <physiologicalReaction direction="left-to-right" evidence="40">
        <dbReference type="Rhea" id="RHEA:41929"/>
    </physiologicalReaction>
</comment>
<evidence type="ECO:0000256" key="40">
    <source>
        <dbReference type="ARBA" id="ARBA00049019"/>
    </source>
</evidence>
<dbReference type="InterPro" id="IPR001227">
    <property type="entry name" value="Ac_transferase_dom_sf"/>
</dbReference>
<proteinExistence type="predicted"/>
<dbReference type="SUPFAM" id="SSF52151">
    <property type="entry name" value="FabD/lysophospholipase-like"/>
    <property type="match status" value="1"/>
</dbReference>
<dbReference type="SUPFAM" id="SSF53474">
    <property type="entry name" value="alpha/beta-Hydrolases"/>
    <property type="match status" value="1"/>
</dbReference>
<evidence type="ECO:0000256" key="32">
    <source>
        <dbReference type="ARBA" id="ARBA00048289"/>
    </source>
</evidence>
<dbReference type="Pfam" id="PF16197">
    <property type="entry name" value="KAsynt_C_assoc"/>
    <property type="match status" value="1"/>
</dbReference>
<evidence type="ECO:0000256" key="24">
    <source>
        <dbReference type="ARBA" id="ARBA00047500"/>
    </source>
</evidence>